<keyword evidence="2" id="KW-0378">Hydrolase</keyword>
<sequence>MNRSTGTALLHTLVETGDHRICYAEGRSDRLVVSLAGVGTLPASVPPFEFIGTAWDDGENHVLLASERRRTWLNDTAFADMLVAQIAHHVERLGIREVVCLGNSMGGFMALALPRLTRVDCVIAFSPQYSADPCEVPEEQRWLRWRSGITHFRVPTVRPLDPTARDHFIFHGDAMKERIHWQRFPKDARLHHFILRKRGHNIVQDMKDRDILRDVVRLAISRKPRKLRLLLEQHFDVARREALAPAEAHLPLHA</sequence>
<dbReference type="SUPFAM" id="SSF53474">
    <property type="entry name" value="alpha/beta-Hydrolases"/>
    <property type="match status" value="1"/>
</dbReference>
<dbReference type="EMBL" id="JBHRTB010000010">
    <property type="protein sequence ID" value="MFC3145353.1"/>
    <property type="molecule type" value="Genomic_DNA"/>
</dbReference>
<comment type="caution">
    <text evidence="2">The sequence shown here is derived from an EMBL/GenBank/DDBJ whole genome shotgun (WGS) entry which is preliminary data.</text>
</comment>
<dbReference type="InterPro" id="IPR029058">
    <property type="entry name" value="AB_hydrolase_fold"/>
</dbReference>
<evidence type="ECO:0000259" key="1">
    <source>
        <dbReference type="Pfam" id="PF12697"/>
    </source>
</evidence>
<name>A0ABV7GUN4_9RHOB</name>
<accession>A0ABV7GUN4</accession>
<evidence type="ECO:0000313" key="3">
    <source>
        <dbReference type="Proteomes" id="UP001595632"/>
    </source>
</evidence>
<dbReference type="Proteomes" id="UP001595632">
    <property type="component" value="Unassembled WGS sequence"/>
</dbReference>
<dbReference type="Gene3D" id="3.40.50.1820">
    <property type="entry name" value="alpha/beta hydrolase"/>
    <property type="match status" value="1"/>
</dbReference>
<gene>
    <name evidence="2" type="ORF">ACFOGP_21720</name>
</gene>
<feature type="domain" description="AB hydrolase-1" evidence="1">
    <location>
        <begin position="31"/>
        <end position="192"/>
    </location>
</feature>
<keyword evidence="3" id="KW-1185">Reference proteome</keyword>
<evidence type="ECO:0000313" key="2">
    <source>
        <dbReference type="EMBL" id="MFC3145353.1"/>
    </source>
</evidence>
<dbReference type="InterPro" id="IPR000073">
    <property type="entry name" value="AB_hydrolase_1"/>
</dbReference>
<dbReference type="RefSeq" id="WP_275632314.1">
    <property type="nucleotide sequence ID" value="NZ_JARGYD010000003.1"/>
</dbReference>
<dbReference type="Pfam" id="PF12697">
    <property type="entry name" value="Abhydrolase_6"/>
    <property type="match status" value="1"/>
</dbReference>
<dbReference type="GO" id="GO:0016787">
    <property type="term" value="F:hydrolase activity"/>
    <property type="evidence" value="ECO:0007669"/>
    <property type="project" value="UniProtKB-KW"/>
</dbReference>
<proteinExistence type="predicted"/>
<reference evidence="3" key="1">
    <citation type="journal article" date="2019" name="Int. J. Syst. Evol. Microbiol.">
        <title>The Global Catalogue of Microorganisms (GCM) 10K type strain sequencing project: providing services to taxonomists for standard genome sequencing and annotation.</title>
        <authorList>
            <consortium name="The Broad Institute Genomics Platform"/>
            <consortium name="The Broad Institute Genome Sequencing Center for Infectious Disease"/>
            <person name="Wu L."/>
            <person name="Ma J."/>
        </authorList>
    </citation>
    <scope>NUCLEOTIDE SEQUENCE [LARGE SCALE GENOMIC DNA]</scope>
    <source>
        <strain evidence="3">KCTC 52366</strain>
    </source>
</reference>
<protein>
    <submittedName>
        <fullName evidence="2">Alpha/beta fold hydrolase</fullName>
    </submittedName>
</protein>
<organism evidence="2 3">
    <name type="scientific">Psychromarinibacter halotolerans</name>
    <dbReference type="NCBI Taxonomy" id="1775175"/>
    <lineage>
        <taxon>Bacteria</taxon>
        <taxon>Pseudomonadati</taxon>
        <taxon>Pseudomonadota</taxon>
        <taxon>Alphaproteobacteria</taxon>
        <taxon>Rhodobacterales</taxon>
        <taxon>Paracoccaceae</taxon>
        <taxon>Psychromarinibacter</taxon>
    </lineage>
</organism>